<dbReference type="EMBL" id="VSRR010001751">
    <property type="protein sequence ID" value="MPC27456.1"/>
    <property type="molecule type" value="Genomic_DNA"/>
</dbReference>
<evidence type="ECO:0000313" key="3">
    <source>
        <dbReference type="Proteomes" id="UP000324222"/>
    </source>
</evidence>
<protein>
    <submittedName>
        <fullName evidence="2">Uncharacterized protein</fullName>
    </submittedName>
</protein>
<dbReference type="AlphaFoldDB" id="A0A5B7E2U5"/>
<keyword evidence="3" id="KW-1185">Reference proteome</keyword>
<comment type="caution">
    <text evidence="2">The sequence shown here is derived from an EMBL/GenBank/DDBJ whole genome shotgun (WGS) entry which is preliminary data.</text>
</comment>
<accession>A0A5B7E2U5</accession>
<feature type="compositionally biased region" description="Basic and acidic residues" evidence="1">
    <location>
        <begin position="18"/>
        <end position="35"/>
    </location>
</feature>
<dbReference type="Proteomes" id="UP000324222">
    <property type="component" value="Unassembled WGS sequence"/>
</dbReference>
<organism evidence="2 3">
    <name type="scientific">Portunus trituberculatus</name>
    <name type="common">Swimming crab</name>
    <name type="synonym">Neptunus trituberculatus</name>
    <dbReference type="NCBI Taxonomy" id="210409"/>
    <lineage>
        <taxon>Eukaryota</taxon>
        <taxon>Metazoa</taxon>
        <taxon>Ecdysozoa</taxon>
        <taxon>Arthropoda</taxon>
        <taxon>Crustacea</taxon>
        <taxon>Multicrustacea</taxon>
        <taxon>Malacostraca</taxon>
        <taxon>Eumalacostraca</taxon>
        <taxon>Eucarida</taxon>
        <taxon>Decapoda</taxon>
        <taxon>Pleocyemata</taxon>
        <taxon>Brachyura</taxon>
        <taxon>Eubrachyura</taxon>
        <taxon>Portunoidea</taxon>
        <taxon>Portunidae</taxon>
        <taxon>Portuninae</taxon>
        <taxon>Portunus</taxon>
    </lineage>
</organism>
<feature type="region of interest" description="Disordered" evidence="1">
    <location>
        <begin position="1"/>
        <end position="35"/>
    </location>
</feature>
<name>A0A5B7E2U5_PORTR</name>
<evidence type="ECO:0000313" key="2">
    <source>
        <dbReference type="EMBL" id="MPC27456.1"/>
    </source>
</evidence>
<reference evidence="2 3" key="1">
    <citation type="submission" date="2019-05" db="EMBL/GenBank/DDBJ databases">
        <title>Another draft genome of Portunus trituberculatus and its Hox gene families provides insights of decapod evolution.</title>
        <authorList>
            <person name="Jeong J.-H."/>
            <person name="Song I."/>
            <person name="Kim S."/>
            <person name="Choi T."/>
            <person name="Kim D."/>
            <person name="Ryu S."/>
            <person name="Kim W."/>
        </authorList>
    </citation>
    <scope>NUCLEOTIDE SEQUENCE [LARGE SCALE GENOMIC DNA]</scope>
    <source>
        <tissue evidence="2">Muscle</tissue>
    </source>
</reference>
<sequence>MSIKPPVGSEEVEEEDEVTKRKDDSGDDVNGLRHSDRMSGHLFVGLRERRTREKTLLKHLDLNTRQVTTQEHL</sequence>
<proteinExistence type="predicted"/>
<gene>
    <name evidence="2" type="ORF">E2C01_020626</name>
</gene>
<evidence type="ECO:0000256" key="1">
    <source>
        <dbReference type="SAM" id="MobiDB-lite"/>
    </source>
</evidence>